<dbReference type="Proteomes" id="UP001595699">
    <property type="component" value="Unassembled WGS sequence"/>
</dbReference>
<dbReference type="EMBL" id="JBHRZH010000006">
    <property type="protein sequence ID" value="MFC3761112.1"/>
    <property type="molecule type" value="Genomic_DNA"/>
</dbReference>
<proteinExistence type="predicted"/>
<name>A0ABV7Y939_9ACTN</name>
<sequence>MEQPKHLVHLGTDNDTGKDGSPSFYATNDGRYVVQGYKLTDETTRSQLVHFPPEREDAVIVTQELIDIIVAQHGGRQ</sequence>
<feature type="region of interest" description="Disordered" evidence="1">
    <location>
        <begin position="1"/>
        <end position="27"/>
    </location>
</feature>
<reference evidence="3" key="1">
    <citation type="journal article" date="2019" name="Int. J. Syst. Evol. Microbiol.">
        <title>The Global Catalogue of Microorganisms (GCM) 10K type strain sequencing project: providing services to taxonomists for standard genome sequencing and annotation.</title>
        <authorList>
            <consortium name="The Broad Institute Genomics Platform"/>
            <consortium name="The Broad Institute Genome Sequencing Center for Infectious Disease"/>
            <person name="Wu L."/>
            <person name="Ma J."/>
        </authorList>
    </citation>
    <scope>NUCLEOTIDE SEQUENCE [LARGE SCALE GENOMIC DNA]</scope>
    <source>
        <strain evidence="3">CGMCC 4.7241</strain>
    </source>
</reference>
<organism evidence="2 3">
    <name type="scientific">Tenggerimyces flavus</name>
    <dbReference type="NCBI Taxonomy" id="1708749"/>
    <lineage>
        <taxon>Bacteria</taxon>
        <taxon>Bacillati</taxon>
        <taxon>Actinomycetota</taxon>
        <taxon>Actinomycetes</taxon>
        <taxon>Propionibacteriales</taxon>
        <taxon>Nocardioidaceae</taxon>
        <taxon>Tenggerimyces</taxon>
    </lineage>
</organism>
<protein>
    <submittedName>
        <fullName evidence="2">Uncharacterized protein</fullName>
    </submittedName>
</protein>
<dbReference type="RefSeq" id="WP_205117328.1">
    <property type="nucleotide sequence ID" value="NZ_JAFBCM010000001.1"/>
</dbReference>
<keyword evidence="3" id="KW-1185">Reference proteome</keyword>
<comment type="caution">
    <text evidence="2">The sequence shown here is derived from an EMBL/GenBank/DDBJ whole genome shotgun (WGS) entry which is preliminary data.</text>
</comment>
<evidence type="ECO:0000313" key="3">
    <source>
        <dbReference type="Proteomes" id="UP001595699"/>
    </source>
</evidence>
<accession>A0ABV7Y939</accession>
<evidence type="ECO:0000256" key="1">
    <source>
        <dbReference type="SAM" id="MobiDB-lite"/>
    </source>
</evidence>
<gene>
    <name evidence="2" type="ORF">ACFOUW_09695</name>
</gene>
<evidence type="ECO:0000313" key="2">
    <source>
        <dbReference type="EMBL" id="MFC3761112.1"/>
    </source>
</evidence>